<keyword evidence="2" id="KW-0325">Glycoprotein</keyword>
<dbReference type="OrthoDB" id="1600564at2759"/>
<dbReference type="Gene3D" id="3.40.50.1110">
    <property type="entry name" value="SGNH hydrolase"/>
    <property type="match status" value="1"/>
</dbReference>
<comment type="caution">
    <text evidence="3">The sequence shown here is derived from an EMBL/GenBank/DDBJ whole genome shotgun (WGS) entry which is preliminary data.</text>
</comment>
<gene>
    <name evidence="3" type="ORF">COLO4_21763</name>
</gene>
<evidence type="ECO:0000313" key="4">
    <source>
        <dbReference type="Proteomes" id="UP000187203"/>
    </source>
</evidence>
<dbReference type="PANTHER" id="PTHR22835:SF515">
    <property type="entry name" value="ACETYLAJMALAN ESTERASE-LIKE"/>
    <property type="match status" value="1"/>
</dbReference>
<evidence type="ECO:0000256" key="2">
    <source>
        <dbReference type="ARBA" id="ARBA00023180"/>
    </source>
</evidence>
<dbReference type="InterPro" id="IPR001087">
    <property type="entry name" value="GDSL"/>
</dbReference>
<organism evidence="3 4">
    <name type="scientific">Corchorus olitorius</name>
    <dbReference type="NCBI Taxonomy" id="93759"/>
    <lineage>
        <taxon>Eukaryota</taxon>
        <taxon>Viridiplantae</taxon>
        <taxon>Streptophyta</taxon>
        <taxon>Embryophyta</taxon>
        <taxon>Tracheophyta</taxon>
        <taxon>Spermatophyta</taxon>
        <taxon>Magnoliopsida</taxon>
        <taxon>eudicotyledons</taxon>
        <taxon>Gunneridae</taxon>
        <taxon>Pentapetalae</taxon>
        <taxon>rosids</taxon>
        <taxon>malvids</taxon>
        <taxon>Malvales</taxon>
        <taxon>Malvaceae</taxon>
        <taxon>Grewioideae</taxon>
        <taxon>Apeibeae</taxon>
        <taxon>Corchorus</taxon>
    </lineage>
</organism>
<name>A0A1R3IR82_9ROSI</name>
<evidence type="ECO:0000256" key="1">
    <source>
        <dbReference type="ARBA" id="ARBA00008668"/>
    </source>
</evidence>
<sequence length="162" mass="17956">MASSTSFSLKEWLHSPRLFLSLLLLISFFLNVISSNYAKTNILSTCKFGAIYQFGDSMADTGNYIQLYPSCSYARLPYGETLKKATGRCSDGLLIIDYLAQSVEIPFLDAYLNKNGSFDHGVNFAVAGAYALPMEGPGLNSLSEQVDWMVSYFNTTCRYDKG</sequence>
<dbReference type="PANTHER" id="PTHR22835">
    <property type="entry name" value="ZINC FINGER FYVE DOMAIN CONTAINING PROTEIN"/>
    <property type="match status" value="1"/>
</dbReference>
<dbReference type="GO" id="GO:0016788">
    <property type="term" value="F:hydrolase activity, acting on ester bonds"/>
    <property type="evidence" value="ECO:0007669"/>
    <property type="project" value="InterPro"/>
</dbReference>
<evidence type="ECO:0008006" key="5">
    <source>
        <dbReference type="Google" id="ProtNLM"/>
    </source>
</evidence>
<reference evidence="4" key="1">
    <citation type="submission" date="2013-09" db="EMBL/GenBank/DDBJ databases">
        <title>Corchorus olitorius genome sequencing.</title>
        <authorList>
            <person name="Alam M."/>
            <person name="Haque M.S."/>
            <person name="Islam M.S."/>
            <person name="Emdad E.M."/>
            <person name="Islam M.M."/>
            <person name="Ahmed B."/>
            <person name="Halim A."/>
            <person name="Hossen Q.M.M."/>
            <person name="Hossain M.Z."/>
            <person name="Ahmed R."/>
            <person name="Khan M.M."/>
            <person name="Islam R."/>
            <person name="Rashid M.M."/>
            <person name="Khan S.A."/>
            <person name="Rahman M.S."/>
            <person name="Alam M."/>
            <person name="Yahiya A.S."/>
            <person name="Khan M.S."/>
            <person name="Azam M.S."/>
            <person name="Haque T."/>
            <person name="Lashkar M.Z.H."/>
            <person name="Akhand A.I."/>
            <person name="Morshed G."/>
            <person name="Roy S."/>
            <person name="Uddin K.S."/>
            <person name="Rabeya T."/>
            <person name="Hossain A.S."/>
            <person name="Chowdhury A."/>
            <person name="Snigdha A.R."/>
            <person name="Mortoza M.S."/>
            <person name="Matin S.A."/>
            <person name="Hoque S.M.E."/>
            <person name="Islam M.K."/>
            <person name="Roy D.K."/>
            <person name="Haider R."/>
            <person name="Moosa M.M."/>
            <person name="Elias S.M."/>
            <person name="Hasan A.M."/>
            <person name="Jahan S."/>
            <person name="Shafiuddin M."/>
            <person name="Mahmood N."/>
            <person name="Shommy N.S."/>
        </authorList>
    </citation>
    <scope>NUCLEOTIDE SEQUENCE [LARGE SCALE GENOMIC DNA]</scope>
    <source>
        <strain evidence="4">cv. O-4</strain>
    </source>
</reference>
<dbReference type="Proteomes" id="UP000187203">
    <property type="component" value="Unassembled WGS sequence"/>
</dbReference>
<comment type="similarity">
    <text evidence="1">Belongs to the 'GDSL' lipolytic enzyme family.</text>
</comment>
<proteinExistence type="inferred from homology"/>
<protein>
    <recommendedName>
        <fullName evidence="5">Lipase, GDSL</fullName>
    </recommendedName>
</protein>
<keyword evidence="4" id="KW-1185">Reference proteome</keyword>
<dbReference type="EMBL" id="AWUE01017766">
    <property type="protein sequence ID" value="OMO85076.1"/>
    <property type="molecule type" value="Genomic_DNA"/>
</dbReference>
<dbReference type="AlphaFoldDB" id="A0A1R3IR82"/>
<dbReference type="InterPro" id="IPR036514">
    <property type="entry name" value="SGNH_hydro_sf"/>
</dbReference>
<evidence type="ECO:0000313" key="3">
    <source>
        <dbReference type="EMBL" id="OMO85076.1"/>
    </source>
</evidence>
<dbReference type="STRING" id="93759.A0A1R3IR82"/>
<accession>A0A1R3IR82</accession>
<dbReference type="Pfam" id="PF00657">
    <property type="entry name" value="Lipase_GDSL"/>
    <property type="match status" value="1"/>
</dbReference>